<evidence type="ECO:0000256" key="1">
    <source>
        <dbReference type="SAM" id="SignalP"/>
    </source>
</evidence>
<reference evidence="2 3" key="1">
    <citation type="journal article" date="2012" name="Int. J. Syst. Evol. Microbiol.">
        <title>Vibrio caribbeanicus sp. nov., isolated from the marine sponge Scleritoderma cyanea.</title>
        <authorList>
            <person name="Hoffmann M."/>
            <person name="Monday S.R."/>
            <person name="Allard M.W."/>
            <person name="Strain E.A."/>
            <person name="Whittaker P."/>
            <person name="Naum M."/>
            <person name="McCarthy P.J."/>
            <person name="Lopez J.V."/>
            <person name="Fischer M."/>
            <person name="Brown E.W."/>
        </authorList>
    </citation>
    <scope>NUCLEOTIDE SEQUENCE [LARGE SCALE GENOMIC DNA]</scope>
    <source>
        <strain evidence="2 3">ATCC BAA-2122</strain>
    </source>
</reference>
<dbReference type="EMBL" id="AEIU01000002">
    <property type="protein sequence ID" value="EFP98526.1"/>
    <property type="molecule type" value="Genomic_DNA"/>
</dbReference>
<feature type="signal peptide" evidence="1">
    <location>
        <begin position="1"/>
        <end position="20"/>
    </location>
</feature>
<keyword evidence="1" id="KW-0732">Signal</keyword>
<name>E3BEA9_9VIBR</name>
<evidence type="ECO:0008006" key="4">
    <source>
        <dbReference type="Google" id="ProtNLM"/>
    </source>
</evidence>
<keyword evidence="3" id="KW-1185">Reference proteome</keyword>
<proteinExistence type="predicted"/>
<protein>
    <recommendedName>
        <fullName evidence="4">Outer membrane protein W</fullName>
    </recommendedName>
</protein>
<evidence type="ECO:0000313" key="3">
    <source>
        <dbReference type="Proteomes" id="UP000002943"/>
    </source>
</evidence>
<feature type="chain" id="PRO_5003166989" description="Outer membrane protein W" evidence="1">
    <location>
        <begin position="21"/>
        <end position="64"/>
    </location>
</feature>
<dbReference type="Proteomes" id="UP000002943">
    <property type="component" value="Unassembled WGS sequence"/>
</dbReference>
<dbReference type="AlphaFoldDB" id="E3BEA9"/>
<dbReference type="STRING" id="796620.VIBC2010_08263"/>
<evidence type="ECO:0000313" key="2">
    <source>
        <dbReference type="EMBL" id="EFP98526.1"/>
    </source>
</evidence>
<comment type="caution">
    <text evidence="2">The sequence shown here is derived from an EMBL/GenBank/DDBJ whole genome shotgun (WGS) entry which is preliminary data.</text>
</comment>
<gene>
    <name evidence="2" type="ORF">VIBC2010_08263</name>
</gene>
<accession>E3BEA9</accession>
<dbReference type="RefSeq" id="WP_009599198.1">
    <property type="nucleotide sequence ID" value="NZ_AEIU01000002.1"/>
</dbReference>
<sequence length="64" mass="6910">MVKNTLCVLTVAMASNSVLAADSHWYFGVDALNTKANQKNTFESKSQVLVPAGTVANVPFPHFQ</sequence>
<organism evidence="2 3">
    <name type="scientific">Vibrio caribbeanicus ATCC BAA-2122</name>
    <dbReference type="NCBI Taxonomy" id="796620"/>
    <lineage>
        <taxon>Bacteria</taxon>
        <taxon>Pseudomonadati</taxon>
        <taxon>Pseudomonadota</taxon>
        <taxon>Gammaproteobacteria</taxon>
        <taxon>Vibrionales</taxon>
        <taxon>Vibrionaceae</taxon>
        <taxon>Vibrio</taxon>
    </lineage>
</organism>